<dbReference type="EMBL" id="JACGXS010000003">
    <property type="protein sequence ID" value="MBA8681981.1"/>
    <property type="molecule type" value="Genomic_DNA"/>
</dbReference>
<reference evidence="1 2" key="1">
    <citation type="submission" date="2020-08" db="EMBL/GenBank/DDBJ databases">
        <title>Stenotrophomonas tumulicola JCM 30961.</title>
        <authorList>
            <person name="Deng Y."/>
        </authorList>
    </citation>
    <scope>NUCLEOTIDE SEQUENCE [LARGE SCALE GENOMIC DNA]</scope>
    <source>
        <strain evidence="1 2">JCM 30961</strain>
    </source>
</reference>
<dbReference type="InterPro" id="IPR025683">
    <property type="entry name" value="Protein_beta"/>
</dbReference>
<evidence type="ECO:0000313" key="2">
    <source>
        <dbReference type="Proteomes" id="UP000547058"/>
    </source>
</evidence>
<proteinExistence type="predicted"/>
<dbReference type="Pfam" id="PF14350">
    <property type="entry name" value="Beta_protein"/>
    <property type="match status" value="1"/>
</dbReference>
<accession>A0A7W3II90</accession>
<sequence length="341" mass="38306">MTRYLPIVRSRAAELRGLKELSQDARLKLLPIIELTKSRRTSKNPAGNVAKSVEAVLEILGEQPFIVDLTSLESQQNTEFDNFLDDQNGFSYWTDFAVENLPAHCVPVVHLLEPFDAVSFRRQIASLREKFTKFAVRVPTNYSDFDELVGNLPNMFGRTEDVVLILDAAYVSLKGLSGANARLAEMLGTIDGIDFFAKSIAASSFPISVVSAGGGDEEGEFNLTEVELWSDLSKRFSGLDYSDYAGIHPMDFSGTVTNWVPRIDVMLDRSFFYHRYRRTEGGYVKCAQRAIKDPRFVPLGCWAVDNIRKTADGEAIGRSPSFWISNRVNFHISRQVVRVSR</sequence>
<evidence type="ECO:0000313" key="1">
    <source>
        <dbReference type="EMBL" id="MBA8681981.1"/>
    </source>
</evidence>
<dbReference type="Proteomes" id="UP000547058">
    <property type="component" value="Unassembled WGS sequence"/>
</dbReference>
<protein>
    <submittedName>
        <fullName evidence="1">Beta family protein</fullName>
    </submittedName>
</protein>
<dbReference type="AlphaFoldDB" id="A0A7W3II90"/>
<comment type="caution">
    <text evidence="1">The sequence shown here is derived from an EMBL/GenBank/DDBJ whole genome shotgun (WGS) entry which is preliminary data.</text>
</comment>
<dbReference type="RefSeq" id="WP_182339108.1">
    <property type="nucleotide sequence ID" value="NZ_JACGXS010000003.1"/>
</dbReference>
<keyword evidence="2" id="KW-1185">Reference proteome</keyword>
<gene>
    <name evidence="1" type="ORF">H4O11_09145</name>
</gene>
<name>A0A7W3II90_9GAMM</name>
<organism evidence="1 2">
    <name type="scientific">Stenotrophomonas tumulicola</name>
    <dbReference type="NCBI Taxonomy" id="1685415"/>
    <lineage>
        <taxon>Bacteria</taxon>
        <taxon>Pseudomonadati</taxon>
        <taxon>Pseudomonadota</taxon>
        <taxon>Gammaproteobacteria</taxon>
        <taxon>Lysobacterales</taxon>
        <taxon>Lysobacteraceae</taxon>
        <taxon>Stenotrophomonas</taxon>
    </lineage>
</organism>